<evidence type="ECO:0000256" key="2">
    <source>
        <dbReference type="ARBA" id="ARBA00022741"/>
    </source>
</evidence>
<comment type="caution">
    <text evidence="12">The sequence shown here is derived from an EMBL/GenBank/DDBJ whole genome shotgun (WGS) entry which is preliminary data.</text>
</comment>
<organism evidence="12 13">
    <name type="scientific">Mycena venus</name>
    <dbReference type="NCBI Taxonomy" id="2733690"/>
    <lineage>
        <taxon>Eukaryota</taxon>
        <taxon>Fungi</taxon>
        <taxon>Dikarya</taxon>
        <taxon>Basidiomycota</taxon>
        <taxon>Agaricomycotina</taxon>
        <taxon>Agaricomycetes</taxon>
        <taxon>Agaricomycetidae</taxon>
        <taxon>Agaricales</taxon>
        <taxon>Marasmiineae</taxon>
        <taxon>Mycenaceae</taxon>
        <taxon>Mycena</taxon>
    </lineage>
</organism>
<dbReference type="SMART" id="SM00487">
    <property type="entry name" value="DEXDc"/>
    <property type="match status" value="1"/>
</dbReference>
<feature type="domain" description="Helicase C-terminal" evidence="11">
    <location>
        <begin position="271"/>
        <end position="450"/>
    </location>
</feature>
<dbReference type="EC" id="5.6.2.4" evidence="8"/>
<keyword evidence="5" id="KW-0413">Isomerase</keyword>
<feature type="domain" description="Helicase ATP-binding" evidence="10">
    <location>
        <begin position="43"/>
        <end position="233"/>
    </location>
</feature>
<dbReference type="PROSITE" id="PS51194">
    <property type="entry name" value="HELICASE_CTER"/>
    <property type="match status" value="1"/>
</dbReference>
<dbReference type="GO" id="GO:0016787">
    <property type="term" value="F:hydrolase activity"/>
    <property type="evidence" value="ECO:0007669"/>
    <property type="project" value="UniProtKB-KW"/>
</dbReference>
<keyword evidence="4" id="KW-0238">DNA-binding</keyword>
<gene>
    <name evidence="12" type="ORF">MVEN_02322900</name>
</gene>
<dbReference type="InterPro" id="IPR001650">
    <property type="entry name" value="Helicase_C-like"/>
</dbReference>
<evidence type="ECO:0000259" key="10">
    <source>
        <dbReference type="PROSITE" id="PS51192"/>
    </source>
</evidence>
<evidence type="ECO:0000256" key="7">
    <source>
        <dbReference type="ARBA" id="ARBA00034617"/>
    </source>
</evidence>
<dbReference type="GO" id="GO:0043138">
    <property type="term" value="F:3'-5' DNA helicase activity"/>
    <property type="evidence" value="ECO:0007669"/>
    <property type="project" value="UniProtKB-EC"/>
</dbReference>
<keyword evidence="12" id="KW-0378">Hydrolase</keyword>
<dbReference type="GO" id="GO:0005634">
    <property type="term" value="C:nucleus"/>
    <property type="evidence" value="ECO:0007669"/>
    <property type="project" value="TreeGrafter"/>
</dbReference>
<dbReference type="GO" id="GO:0005737">
    <property type="term" value="C:cytoplasm"/>
    <property type="evidence" value="ECO:0007669"/>
    <property type="project" value="TreeGrafter"/>
</dbReference>
<accession>A0A8H7CG24</accession>
<dbReference type="InterPro" id="IPR027417">
    <property type="entry name" value="P-loop_NTPase"/>
</dbReference>
<dbReference type="Pfam" id="PF00270">
    <property type="entry name" value="DEAD"/>
    <property type="match status" value="1"/>
</dbReference>
<dbReference type="Proteomes" id="UP000620124">
    <property type="component" value="Unassembled WGS sequence"/>
</dbReference>
<evidence type="ECO:0000256" key="5">
    <source>
        <dbReference type="ARBA" id="ARBA00023235"/>
    </source>
</evidence>
<comment type="catalytic activity">
    <reaction evidence="7">
        <text>Couples ATP hydrolysis with the unwinding of duplex DNA by translocating in the 3'-5' direction.</text>
        <dbReference type="EC" id="5.6.2.4"/>
    </reaction>
</comment>
<feature type="compositionally biased region" description="Basic and acidic residues" evidence="9">
    <location>
        <begin position="661"/>
        <end position="671"/>
    </location>
</feature>
<dbReference type="Pfam" id="PF00271">
    <property type="entry name" value="Helicase_C"/>
    <property type="match status" value="1"/>
</dbReference>
<dbReference type="PANTHER" id="PTHR13710">
    <property type="entry name" value="DNA HELICASE RECQ FAMILY MEMBER"/>
    <property type="match status" value="1"/>
</dbReference>
<dbReference type="EMBL" id="JACAZI010000027">
    <property type="protein sequence ID" value="KAF7334168.1"/>
    <property type="molecule type" value="Genomic_DNA"/>
</dbReference>
<dbReference type="GO" id="GO:0000724">
    <property type="term" value="P:double-strand break repair via homologous recombination"/>
    <property type="evidence" value="ECO:0007669"/>
    <property type="project" value="TreeGrafter"/>
</dbReference>
<dbReference type="GO" id="GO:0009378">
    <property type="term" value="F:four-way junction helicase activity"/>
    <property type="evidence" value="ECO:0007669"/>
    <property type="project" value="TreeGrafter"/>
</dbReference>
<dbReference type="InterPro" id="IPR014001">
    <property type="entry name" value="Helicase_ATP-bd"/>
</dbReference>
<evidence type="ECO:0000256" key="1">
    <source>
        <dbReference type="ARBA" id="ARBA00005446"/>
    </source>
</evidence>
<evidence type="ECO:0000313" key="13">
    <source>
        <dbReference type="Proteomes" id="UP000620124"/>
    </source>
</evidence>
<dbReference type="GO" id="GO:0005694">
    <property type="term" value="C:chromosome"/>
    <property type="evidence" value="ECO:0007669"/>
    <property type="project" value="TreeGrafter"/>
</dbReference>
<dbReference type="Gene3D" id="3.40.50.300">
    <property type="entry name" value="P-loop containing nucleotide triphosphate hydrolases"/>
    <property type="match status" value="2"/>
</dbReference>
<dbReference type="AlphaFoldDB" id="A0A8H7CG24"/>
<dbReference type="PANTHER" id="PTHR13710:SF153">
    <property type="entry name" value="RECQ-LIKE DNA HELICASE BLM"/>
    <property type="match status" value="1"/>
</dbReference>
<evidence type="ECO:0000256" key="9">
    <source>
        <dbReference type="SAM" id="MobiDB-lite"/>
    </source>
</evidence>
<dbReference type="PROSITE" id="PS51192">
    <property type="entry name" value="HELICASE_ATP_BIND_1"/>
    <property type="match status" value="1"/>
</dbReference>
<proteinExistence type="inferred from homology"/>
<evidence type="ECO:0000313" key="12">
    <source>
        <dbReference type="EMBL" id="KAF7334168.1"/>
    </source>
</evidence>
<dbReference type="SUPFAM" id="SSF52540">
    <property type="entry name" value="P-loop containing nucleoside triphosphate hydrolases"/>
    <property type="match status" value="1"/>
</dbReference>
<sequence length="671" mass="74895">MEGSGGQDTLSPDPPVNSRAWLNDLLRQKCGVPSLYPHQLDHGKDLNDGRDLFLVIATGLGKSIVLFAPLIAAQARQERGIAFMIVPTKVLAEQQASVVNAEVGRKFGLRTIAINEDSVREAHIREERDLFAEFAGGNGISVGVMSPQMLQGHRVGKLLDDPKFRVLVRWMLIDEAHVLNEESGTFREPYRGILHMRPRLPTKTIWGATTGTATPSAALRIAAGLGFRVGQYVNARYTVDRPNVKYIPRFFAYPISGYEFMDFSFVVPIDMVSPLDIVLTLIFVKTIKTGYDLMKFLDSLIPLTVPNRLGIIKLYNSLMPVNYRRKFIADINDGSLVRIGIVTDTCTYGTDIPKLARVIVAHIGDGMGDSPEVRKQQMGRPGRDGNPAVAIVYAPAWVRDVPESQITTKQGLADLERRQQLPAVTRQFFNPTPDCCSRGADLKYNSEEFVLRPDCCSLHDPEPESRDLAMVARWVEYFKAQEENNATKQKTIRSDGTYKPLDAVLKASLTRILIQWRARKYNSIRDVRSTGGGSVFILPDRLIQRIVDRAHACTSLDRLWGVMCDWKYLDKFGADLFEILTQVLPGYAEIINDRKEATAPTAMDIDPPPSAPADPSDMDVDPPRILRIVIPQRMVPPSPTKGPTKRSSPPSPPKSSRKRNKVSDPEKENIR</sequence>
<keyword evidence="3" id="KW-0067">ATP-binding</keyword>
<comment type="similarity">
    <text evidence="1">Belongs to the helicase family. RecQ subfamily.</text>
</comment>
<evidence type="ECO:0000259" key="11">
    <source>
        <dbReference type="PROSITE" id="PS51194"/>
    </source>
</evidence>
<keyword evidence="6" id="KW-0539">Nucleus</keyword>
<feature type="region of interest" description="Disordered" evidence="9">
    <location>
        <begin position="599"/>
        <end position="671"/>
    </location>
</feature>
<keyword evidence="13" id="KW-1185">Reference proteome</keyword>
<dbReference type="OrthoDB" id="2995840at2759"/>
<evidence type="ECO:0000256" key="8">
    <source>
        <dbReference type="ARBA" id="ARBA00034808"/>
    </source>
</evidence>
<reference evidence="12" key="1">
    <citation type="submission" date="2020-05" db="EMBL/GenBank/DDBJ databases">
        <title>Mycena genomes resolve the evolution of fungal bioluminescence.</title>
        <authorList>
            <person name="Tsai I.J."/>
        </authorList>
    </citation>
    <scope>NUCLEOTIDE SEQUENCE</scope>
    <source>
        <strain evidence="12">CCC161011</strain>
    </source>
</reference>
<dbReference type="GO" id="GO:0005524">
    <property type="term" value="F:ATP binding"/>
    <property type="evidence" value="ECO:0007669"/>
    <property type="project" value="UniProtKB-KW"/>
</dbReference>
<keyword evidence="2" id="KW-0547">Nucleotide-binding</keyword>
<evidence type="ECO:0000256" key="4">
    <source>
        <dbReference type="ARBA" id="ARBA00023125"/>
    </source>
</evidence>
<dbReference type="GO" id="GO:0003677">
    <property type="term" value="F:DNA binding"/>
    <property type="evidence" value="ECO:0007669"/>
    <property type="project" value="UniProtKB-KW"/>
</dbReference>
<name>A0A8H7CG24_9AGAR</name>
<dbReference type="InterPro" id="IPR011545">
    <property type="entry name" value="DEAD/DEAH_box_helicase_dom"/>
</dbReference>
<evidence type="ECO:0000256" key="3">
    <source>
        <dbReference type="ARBA" id="ARBA00022840"/>
    </source>
</evidence>
<evidence type="ECO:0000256" key="6">
    <source>
        <dbReference type="ARBA" id="ARBA00023242"/>
    </source>
</evidence>
<protein>
    <recommendedName>
        <fullName evidence="8">DNA 3'-5' helicase</fullName>
        <ecNumber evidence="8">5.6.2.4</ecNumber>
    </recommendedName>
</protein>